<feature type="compositionally biased region" description="Basic and acidic residues" evidence="1">
    <location>
        <begin position="1"/>
        <end position="14"/>
    </location>
</feature>
<accession>A0A8S1A5Z4</accession>
<evidence type="ECO:0000256" key="1">
    <source>
        <dbReference type="SAM" id="MobiDB-lite"/>
    </source>
</evidence>
<protein>
    <submittedName>
        <fullName evidence="2">Uncharacterized protein</fullName>
    </submittedName>
</protein>
<gene>
    <name evidence="2" type="ORF">APLA_LOCUS9538</name>
</gene>
<proteinExistence type="predicted"/>
<name>A0A8S1A5Z4_ARCPL</name>
<comment type="caution">
    <text evidence="2">The sequence shown here is derived from an EMBL/GenBank/DDBJ whole genome shotgun (WGS) entry which is preliminary data.</text>
</comment>
<organism evidence="2 3">
    <name type="scientific">Arctia plantaginis</name>
    <name type="common">Wood tiger moth</name>
    <name type="synonym">Phalaena plantaginis</name>
    <dbReference type="NCBI Taxonomy" id="874455"/>
    <lineage>
        <taxon>Eukaryota</taxon>
        <taxon>Metazoa</taxon>
        <taxon>Ecdysozoa</taxon>
        <taxon>Arthropoda</taxon>
        <taxon>Hexapoda</taxon>
        <taxon>Insecta</taxon>
        <taxon>Pterygota</taxon>
        <taxon>Neoptera</taxon>
        <taxon>Endopterygota</taxon>
        <taxon>Lepidoptera</taxon>
        <taxon>Glossata</taxon>
        <taxon>Ditrysia</taxon>
        <taxon>Noctuoidea</taxon>
        <taxon>Erebidae</taxon>
        <taxon>Arctiinae</taxon>
        <taxon>Arctia</taxon>
    </lineage>
</organism>
<feature type="region of interest" description="Disordered" evidence="1">
    <location>
        <begin position="1"/>
        <end position="28"/>
    </location>
</feature>
<dbReference type="Proteomes" id="UP000494256">
    <property type="component" value="Unassembled WGS sequence"/>
</dbReference>
<sequence>MMTPIEEKKDEKIRTGMVQVSDGKSRPRPARLVLTMDAVTVQREAPVPVQPTKEKNVPHARQVVLASSSWFPGDAIVVMQATKNHLSAYLSGARL</sequence>
<dbReference type="EMBL" id="CADEBD010000309">
    <property type="protein sequence ID" value="CAB3241299.1"/>
    <property type="molecule type" value="Genomic_DNA"/>
</dbReference>
<evidence type="ECO:0000313" key="2">
    <source>
        <dbReference type="EMBL" id="CAB3241299.1"/>
    </source>
</evidence>
<reference evidence="2 3" key="1">
    <citation type="submission" date="2020-04" db="EMBL/GenBank/DDBJ databases">
        <authorList>
            <person name="Wallbank WR R."/>
            <person name="Pardo Diaz C."/>
            <person name="Kozak K."/>
            <person name="Martin S."/>
            <person name="Jiggins C."/>
            <person name="Moest M."/>
            <person name="Warren A I."/>
            <person name="Byers J.R.P. K."/>
            <person name="Montejo-Kovacevich G."/>
            <person name="Yen C E."/>
        </authorList>
    </citation>
    <scope>NUCLEOTIDE SEQUENCE [LARGE SCALE GENOMIC DNA]</scope>
</reference>
<evidence type="ECO:0000313" key="3">
    <source>
        <dbReference type="Proteomes" id="UP000494256"/>
    </source>
</evidence>
<dbReference type="AlphaFoldDB" id="A0A8S1A5Z4"/>